<evidence type="ECO:0000256" key="2">
    <source>
        <dbReference type="SAM" id="Phobius"/>
    </source>
</evidence>
<feature type="transmembrane region" description="Helical" evidence="2">
    <location>
        <begin position="140"/>
        <end position="162"/>
    </location>
</feature>
<keyword evidence="2" id="KW-1133">Transmembrane helix</keyword>
<reference evidence="3 4" key="1">
    <citation type="journal article" date="2018" name="IMA Fungus">
        <title>IMA Genome-F 9: Draft genome sequence of Annulohypoxylon stygium, Aspergillus mulundensis, Berkeleyomyces basicola (syn. Thielaviopsis basicola), Ceratocystis smalleyi, two Cercospora beticola strains, Coleophoma cylindrospora, Fusarium fracticaudum, Phialophora cf. hyalina, and Morchella septimelata.</title>
        <authorList>
            <person name="Wingfield B.D."/>
            <person name="Bills G.F."/>
            <person name="Dong Y."/>
            <person name="Huang W."/>
            <person name="Nel W.J."/>
            <person name="Swalarsk-Parry B.S."/>
            <person name="Vaghefi N."/>
            <person name="Wilken P.M."/>
            <person name="An Z."/>
            <person name="de Beer Z.W."/>
            <person name="De Vos L."/>
            <person name="Chen L."/>
            <person name="Duong T.A."/>
            <person name="Gao Y."/>
            <person name="Hammerbacher A."/>
            <person name="Kikkert J.R."/>
            <person name="Li Y."/>
            <person name="Li H."/>
            <person name="Li K."/>
            <person name="Li Q."/>
            <person name="Liu X."/>
            <person name="Ma X."/>
            <person name="Naidoo K."/>
            <person name="Pethybridge S.J."/>
            <person name="Sun J."/>
            <person name="Steenkamp E.T."/>
            <person name="van der Nest M.A."/>
            <person name="van Wyk S."/>
            <person name="Wingfield M.J."/>
            <person name="Xiong C."/>
            <person name="Yue Q."/>
            <person name="Zhang X."/>
        </authorList>
    </citation>
    <scope>NUCLEOTIDE SEQUENCE [LARGE SCALE GENOMIC DNA]</scope>
    <source>
        <strain evidence="3 4">BP5796</strain>
    </source>
</reference>
<dbReference type="EMBL" id="PDLN01000006">
    <property type="protein sequence ID" value="RDW83526.1"/>
    <property type="molecule type" value="Genomic_DNA"/>
</dbReference>
<feature type="transmembrane region" description="Helical" evidence="2">
    <location>
        <begin position="168"/>
        <end position="190"/>
    </location>
</feature>
<proteinExistence type="predicted"/>
<accession>A0A3D8SB42</accession>
<feature type="region of interest" description="Disordered" evidence="1">
    <location>
        <begin position="1"/>
        <end position="28"/>
    </location>
</feature>
<feature type="transmembrane region" description="Helical" evidence="2">
    <location>
        <begin position="197"/>
        <end position="219"/>
    </location>
</feature>
<organism evidence="3 4">
    <name type="scientific">Coleophoma crateriformis</name>
    <dbReference type="NCBI Taxonomy" id="565419"/>
    <lineage>
        <taxon>Eukaryota</taxon>
        <taxon>Fungi</taxon>
        <taxon>Dikarya</taxon>
        <taxon>Ascomycota</taxon>
        <taxon>Pezizomycotina</taxon>
        <taxon>Leotiomycetes</taxon>
        <taxon>Helotiales</taxon>
        <taxon>Dermateaceae</taxon>
        <taxon>Coleophoma</taxon>
    </lineage>
</organism>
<gene>
    <name evidence="3" type="ORF">BP5796_05017</name>
</gene>
<keyword evidence="2" id="KW-0812">Transmembrane</keyword>
<evidence type="ECO:0000313" key="3">
    <source>
        <dbReference type="EMBL" id="RDW83526.1"/>
    </source>
</evidence>
<keyword evidence="2" id="KW-0472">Membrane</keyword>
<comment type="caution">
    <text evidence="3">The sequence shown here is derived from an EMBL/GenBank/DDBJ whole genome shotgun (WGS) entry which is preliminary data.</text>
</comment>
<keyword evidence="4" id="KW-1185">Reference proteome</keyword>
<name>A0A3D8SB42_9HELO</name>
<dbReference type="Pfam" id="PF16015">
    <property type="entry name" value="Promethin"/>
    <property type="match status" value="1"/>
</dbReference>
<evidence type="ECO:0000256" key="1">
    <source>
        <dbReference type="SAM" id="MobiDB-lite"/>
    </source>
</evidence>
<dbReference type="AlphaFoldDB" id="A0A3D8SB42"/>
<dbReference type="Proteomes" id="UP000256328">
    <property type="component" value="Unassembled WGS sequence"/>
</dbReference>
<dbReference type="OrthoDB" id="10339456at2759"/>
<protein>
    <submittedName>
        <fullName evidence="3">Uncharacterized protein</fullName>
    </submittedName>
</protein>
<evidence type="ECO:0000313" key="4">
    <source>
        <dbReference type="Proteomes" id="UP000256328"/>
    </source>
</evidence>
<sequence length="300" mass="32925">MPAAAKDYTNNAIDAGKPEAKNASDHAAASGQEAINAVKAATSSVASATRVAAQGAQDWSAQAKEDTKNTANHVYNKSQETASFVLDKSQKKAQELGRSTKDRLEDIKQTSTNLLDQIISPELRDRYENDIRQFAKDRPLAFSFIVIQMVALSIPFLVVATIGTSTFLFAFGSALVSSLAVTASTITFFLPFIAALFLIGTVVWACLATAFFSTNWVYYHVYDKSEFQVEVKHVAGRAERWNREIEENAEKEAWGYIENVENVVKDGKGGLQNGISEGKKMAKNTRRELQNGLRDAQNEA</sequence>